<reference evidence="2 3" key="1">
    <citation type="submission" date="2024-09" db="EMBL/GenBank/DDBJ databases">
        <title>Itraconazole resistance in Madurella fahalii resulting from another homologue of gene encoding cytochrome P450 14-alpha sterol demethylase (CYP51).</title>
        <authorList>
            <person name="Yoshioka I."/>
            <person name="Fahal A.H."/>
            <person name="Kaneko S."/>
            <person name="Yaguchi T."/>
        </authorList>
    </citation>
    <scope>NUCLEOTIDE SEQUENCE [LARGE SCALE GENOMIC DNA]</scope>
    <source>
        <strain evidence="2 3">IFM 68171</strain>
    </source>
</reference>
<proteinExistence type="predicted"/>
<evidence type="ECO:0000259" key="1">
    <source>
        <dbReference type="Pfam" id="PF25482"/>
    </source>
</evidence>
<keyword evidence="3" id="KW-1185">Reference proteome</keyword>
<protein>
    <recommendedName>
        <fullName evidence="1">DUF7905 domain-containing protein</fullName>
    </recommendedName>
</protein>
<feature type="domain" description="DUF7905" evidence="1">
    <location>
        <begin position="154"/>
        <end position="429"/>
    </location>
</feature>
<gene>
    <name evidence="2" type="ORF">MFIFM68171_01570</name>
</gene>
<dbReference type="GeneID" id="98172315"/>
<name>A0ABQ0G0T5_9PEZI</name>
<sequence>MRKVYTSGADRTTKAKAPLQVNVTTHISLPGPMRGFKDVDPSDVNLKSAFSSVETEHECKVEVGESGASIIVKAANRETAKEAIVALRELLLYQPGEESVWRTRILIHPARNGKGHFRAMLQQREGGVGVRPVAIATQDVEIANPEDVAAAKAEYKQELGRALDSTVAVLRRDPNAMRMRVHFGSITLDEWKKGKVEYTFADLGSFLCRAGIRGTARMINIVDRSTVEALKARLSRADGDLPESVKTYLDPSTKPIYSLLLQTKNLHVETSLDLVQAQGKLREKTRQLQQYTLGPLSAHQQEKRQRAVEILTLCPESHHDWTLEIRKAANRLADGASAPFTIQELRGNLSFPGDALGGNFPNISIAPAFIRAHGIKTIHGKATWTYALSLRYNLEITLFHKWGDSTGSPPVTVAGLTLYSKDWDDDMASGSSQPREWDENFATQFLKPYGGDEEGPGRRSEANDPLDHFLSWIHWIQMMLDDGLRSRAGN</sequence>
<comment type="caution">
    <text evidence="2">The sequence shown here is derived from an EMBL/GenBank/DDBJ whole genome shotgun (WGS) entry which is preliminary data.</text>
</comment>
<dbReference type="InterPro" id="IPR057227">
    <property type="entry name" value="DUF7905"/>
</dbReference>
<organism evidence="2 3">
    <name type="scientific">Madurella fahalii</name>
    <dbReference type="NCBI Taxonomy" id="1157608"/>
    <lineage>
        <taxon>Eukaryota</taxon>
        <taxon>Fungi</taxon>
        <taxon>Dikarya</taxon>
        <taxon>Ascomycota</taxon>
        <taxon>Pezizomycotina</taxon>
        <taxon>Sordariomycetes</taxon>
        <taxon>Sordariomycetidae</taxon>
        <taxon>Sordariales</taxon>
        <taxon>Sordariales incertae sedis</taxon>
        <taxon>Madurella</taxon>
    </lineage>
</organism>
<dbReference type="RefSeq" id="XP_070913093.1">
    <property type="nucleotide sequence ID" value="XM_071056992.1"/>
</dbReference>
<dbReference type="EMBL" id="BAAFSV010000001">
    <property type="protein sequence ID" value="GAB1311360.1"/>
    <property type="molecule type" value="Genomic_DNA"/>
</dbReference>
<dbReference type="Proteomes" id="UP001628179">
    <property type="component" value="Unassembled WGS sequence"/>
</dbReference>
<dbReference type="Pfam" id="PF25482">
    <property type="entry name" value="DUF7905"/>
    <property type="match status" value="1"/>
</dbReference>
<accession>A0ABQ0G0T5</accession>
<evidence type="ECO:0000313" key="2">
    <source>
        <dbReference type="EMBL" id="GAB1311360.1"/>
    </source>
</evidence>
<evidence type="ECO:0000313" key="3">
    <source>
        <dbReference type="Proteomes" id="UP001628179"/>
    </source>
</evidence>